<dbReference type="InterPro" id="IPR008900">
    <property type="entry name" value="Zot_N"/>
</dbReference>
<feature type="domain" description="Zona occludens toxin N-terminal" evidence="2">
    <location>
        <begin position="1"/>
        <end position="216"/>
    </location>
</feature>
<protein>
    <submittedName>
        <fullName evidence="3">Zonular occludens toxin domain-containing protein</fullName>
    </submittedName>
</protein>
<evidence type="ECO:0000256" key="1">
    <source>
        <dbReference type="SAM" id="Phobius"/>
    </source>
</evidence>
<dbReference type="RefSeq" id="WP_273929723.1">
    <property type="nucleotide sequence ID" value="NZ_JAQSIO010000018.1"/>
</dbReference>
<feature type="transmembrane region" description="Helical" evidence="1">
    <location>
        <begin position="234"/>
        <end position="255"/>
    </location>
</feature>
<name>A0ABT5ML11_9BURK</name>
<evidence type="ECO:0000313" key="4">
    <source>
        <dbReference type="Proteomes" id="UP001528672"/>
    </source>
</evidence>
<dbReference type="InterPro" id="IPR027417">
    <property type="entry name" value="P-loop_NTPase"/>
</dbReference>
<dbReference type="Pfam" id="PF05707">
    <property type="entry name" value="Zot"/>
    <property type="match status" value="1"/>
</dbReference>
<keyword evidence="4" id="KW-1185">Reference proteome</keyword>
<gene>
    <name evidence="3" type="ORF">PSQ39_21650</name>
</gene>
<dbReference type="Gene3D" id="3.40.50.300">
    <property type="entry name" value="P-loop containing nucleotide triphosphate hydrolases"/>
    <property type="match status" value="1"/>
</dbReference>
<proteinExistence type="predicted"/>
<keyword evidence="1" id="KW-1133">Transmembrane helix</keyword>
<comment type="caution">
    <text evidence="3">The sequence shown here is derived from an EMBL/GenBank/DDBJ whole genome shotgun (WGS) entry which is preliminary data.</text>
</comment>
<keyword evidence="1" id="KW-0472">Membrane</keyword>
<dbReference type="SUPFAM" id="SSF52540">
    <property type="entry name" value="P-loop containing nucleoside triphosphate hydrolases"/>
    <property type="match status" value="1"/>
</dbReference>
<accession>A0ABT5ML11</accession>
<keyword evidence="1" id="KW-0812">Transmembrane</keyword>
<reference evidence="3 4" key="1">
    <citation type="submission" date="2023-02" db="EMBL/GenBank/DDBJ databases">
        <title>Bacterial whole genome sequence for Curvibacter sp. HBC28.</title>
        <authorList>
            <person name="Le V."/>
            <person name="Ko S.-R."/>
            <person name="Ahn C.-Y."/>
            <person name="Oh H.-M."/>
        </authorList>
    </citation>
    <scope>NUCLEOTIDE SEQUENCE [LARGE SCALE GENOMIC DNA]</scope>
    <source>
        <strain evidence="3 4">HBC28</strain>
    </source>
</reference>
<dbReference type="Proteomes" id="UP001528672">
    <property type="component" value="Unassembled WGS sequence"/>
</dbReference>
<evidence type="ECO:0000313" key="3">
    <source>
        <dbReference type="EMBL" id="MDD0817254.1"/>
    </source>
</evidence>
<dbReference type="EMBL" id="JAQSIO010000018">
    <property type="protein sequence ID" value="MDD0817254.1"/>
    <property type="molecule type" value="Genomic_DNA"/>
</dbReference>
<sequence>MINLLLGSSGSGKSYEANAYHILNALQSGRRVITNLPVVVSAYAELDPQYRDLIEVRNKPQPIRGTWTPTAESGAFTLFADGHVEAPDADARAFGGVWDYYTTWRNADGVGPLFVIDECQYCIPAKSTQRAVEEWVALHRHFNVDVLYITQSYGKISQAIRDNVQMVYRCRKNVALGAPSSYTRKVQDGIRGEVVNTSIRKYNKRYFGLYKSHTQGVAAEEFKGSDIRPWWKNWTFMGAGVCAVIVVSMVLGGGVKNPMNPNNVIKTAKPGPAAVVEASPSAIAEKLPAAAPVVERVASAVESVAPEKKEEVVDDEPEPYGTSGIHLMGSMRSGARVVYSFMVSQNGYPVHYLTQRELEATGYRFKPLADCSGYLYFKNKVRPVLCDLPQMNPGVGSPPATSGPNHAKSA</sequence>
<evidence type="ECO:0000259" key="2">
    <source>
        <dbReference type="Pfam" id="PF05707"/>
    </source>
</evidence>
<organism evidence="3 4">
    <name type="scientific">Curvibacter microcysteis</name>
    <dbReference type="NCBI Taxonomy" id="3026419"/>
    <lineage>
        <taxon>Bacteria</taxon>
        <taxon>Pseudomonadati</taxon>
        <taxon>Pseudomonadota</taxon>
        <taxon>Betaproteobacteria</taxon>
        <taxon>Burkholderiales</taxon>
        <taxon>Comamonadaceae</taxon>
        <taxon>Curvibacter</taxon>
    </lineage>
</organism>